<protein>
    <submittedName>
        <fullName evidence="1">Uncharacterized protein</fullName>
    </submittedName>
</protein>
<proteinExistence type="predicted"/>
<sequence length="112" mass="12419">MDSQSLLKRETGVLGSAILLGTEQPIITSYVIMSSLSGWKAGTKLLSINFKSTGQYFRFFSTGHARSSPSLNVNPQELIEKEEKRDDHFEEIGLLDHFEGIGLLRAACWNGT</sequence>
<accession>A0A4S8IHF3</accession>
<comment type="caution">
    <text evidence="1">The sequence shown here is derived from an EMBL/GenBank/DDBJ whole genome shotgun (WGS) entry which is preliminary data.</text>
</comment>
<organism evidence="1 2">
    <name type="scientific">Musa balbisiana</name>
    <name type="common">Banana</name>
    <dbReference type="NCBI Taxonomy" id="52838"/>
    <lineage>
        <taxon>Eukaryota</taxon>
        <taxon>Viridiplantae</taxon>
        <taxon>Streptophyta</taxon>
        <taxon>Embryophyta</taxon>
        <taxon>Tracheophyta</taxon>
        <taxon>Spermatophyta</taxon>
        <taxon>Magnoliopsida</taxon>
        <taxon>Liliopsida</taxon>
        <taxon>Zingiberales</taxon>
        <taxon>Musaceae</taxon>
        <taxon>Musa</taxon>
    </lineage>
</organism>
<keyword evidence="2" id="KW-1185">Reference proteome</keyword>
<dbReference type="Proteomes" id="UP000317650">
    <property type="component" value="Chromosome 9"/>
</dbReference>
<dbReference type="AlphaFoldDB" id="A0A4S8IHF3"/>
<evidence type="ECO:0000313" key="2">
    <source>
        <dbReference type="Proteomes" id="UP000317650"/>
    </source>
</evidence>
<gene>
    <name evidence="1" type="ORF">C4D60_Mb09t15520</name>
</gene>
<evidence type="ECO:0000313" key="1">
    <source>
        <dbReference type="EMBL" id="THU47439.1"/>
    </source>
</evidence>
<name>A0A4S8IHF3_MUSBA</name>
<dbReference type="EMBL" id="PYDT01000010">
    <property type="protein sequence ID" value="THU47439.1"/>
    <property type="molecule type" value="Genomic_DNA"/>
</dbReference>
<reference evidence="1 2" key="1">
    <citation type="journal article" date="2019" name="Nat. Plants">
        <title>Genome sequencing of Musa balbisiana reveals subgenome evolution and function divergence in polyploid bananas.</title>
        <authorList>
            <person name="Yao X."/>
        </authorList>
    </citation>
    <scope>NUCLEOTIDE SEQUENCE [LARGE SCALE GENOMIC DNA]</scope>
    <source>
        <strain evidence="2">cv. DH-PKW</strain>
        <tissue evidence="1">Leaves</tissue>
    </source>
</reference>